<keyword evidence="1" id="KW-0805">Transcription regulation</keyword>
<dbReference type="InterPro" id="IPR019885">
    <property type="entry name" value="Tscrpt_reg_HTH_AsnC-type_CS"/>
</dbReference>
<dbReference type="InterPro" id="IPR011991">
    <property type="entry name" value="ArsR-like_HTH"/>
</dbReference>
<gene>
    <name evidence="5" type="ORF">QO018_005232</name>
</gene>
<protein>
    <submittedName>
        <fullName evidence="5">DNA-binding Lrp family transcriptional regulator</fullName>
    </submittedName>
</protein>
<dbReference type="PROSITE" id="PS00519">
    <property type="entry name" value="HTH_ASNC_1"/>
    <property type="match status" value="1"/>
</dbReference>
<keyword evidence="2 5" id="KW-0238">DNA-binding</keyword>
<dbReference type="SUPFAM" id="SSF54909">
    <property type="entry name" value="Dimeric alpha+beta barrel"/>
    <property type="match status" value="1"/>
</dbReference>
<dbReference type="InterPro" id="IPR036390">
    <property type="entry name" value="WH_DNA-bd_sf"/>
</dbReference>
<sequence>MMNTLTLDRTDIKILKELQKDANLTNVELAGRINLSPSPCLTRVKKLEQTGIIDRRVTLLNPKAMGLEINAYIQVKLDKQPQPALENFRDAVERIPEVMECNWMTGDCDFLLRVVVRDVEELEHLIASKLSKIEFVATIRSNLVLKQITYKTELPISTSQTIVVRY</sequence>
<dbReference type="InterPro" id="IPR019887">
    <property type="entry name" value="Tscrpt_reg_AsnC/Lrp_C"/>
</dbReference>
<feature type="domain" description="HTH asnC-type" evidence="4">
    <location>
        <begin position="7"/>
        <end position="68"/>
    </location>
</feature>
<evidence type="ECO:0000256" key="2">
    <source>
        <dbReference type="ARBA" id="ARBA00023125"/>
    </source>
</evidence>
<evidence type="ECO:0000313" key="5">
    <source>
        <dbReference type="EMBL" id="MDQ0536336.1"/>
    </source>
</evidence>
<dbReference type="SUPFAM" id="SSF46785">
    <property type="entry name" value="Winged helix' DNA-binding domain"/>
    <property type="match status" value="1"/>
</dbReference>
<evidence type="ECO:0000256" key="3">
    <source>
        <dbReference type="ARBA" id="ARBA00023163"/>
    </source>
</evidence>
<dbReference type="InterPro" id="IPR000485">
    <property type="entry name" value="AsnC-type_HTH_dom"/>
</dbReference>
<dbReference type="Gene3D" id="1.10.10.10">
    <property type="entry name" value="Winged helix-like DNA-binding domain superfamily/Winged helix DNA-binding domain"/>
    <property type="match status" value="1"/>
</dbReference>
<dbReference type="Pfam" id="PF13412">
    <property type="entry name" value="HTH_24"/>
    <property type="match status" value="1"/>
</dbReference>
<dbReference type="InterPro" id="IPR019888">
    <property type="entry name" value="Tscrpt_reg_AsnC-like"/>
</dbReference>
<dbReference type="Proteomes" id="UP001244552">
    <property type="component" value="Unassembled WGS sequence"/>
</dbReference>
<dbReference type="RefSeq" id="WP_246513599.1">
    <property type="nucleotide sequence ID" value="NZ_JAGINO010000026.1"/>
</dbReference>
<dbReference type="SMART" id="SM00344">
    <property type="entry name" value="HTH_ASNC"/>
    <property type="match status" value="1"/>
</dbReference>
<dbReference type="PROSITE" id="PS50956">
    <property type="entry name" value="HTH_ASNC_2"/>
    <property type="match status" value="1"/>
</dbReference>
<dbReference type="InterPro" id="IPR036388">
    <property type="entry name" value="WH-like_DNA-bd_sf"/>
</dbReference>
<dbReference type="EMBL" id="JAUSVU010000025">
    <property type="protein sequence ID" value="MDQ0536336.1"/>
    <property type="molecule type" value="Genomic_DNA"/>
</dbReference>
<organism evidence="5 6">
    <name type="scientific">Azospirillum picis</name>
    <dbReference type="NCBI Taxonomy" id="488438"/>
    <lineage>
        <taxon>Bacteria</taxon>
        <taxon>Pseudomonadati</taxon>
        <taxon>Pseudomonadota</taxon>
        <taxon>Alphaproteobacteria</taxon>
        <taxon>Rhodospirillales</taxon>
        <taxon>Azospirillaceae</taxon>
        <taxon>Azospirillum</taxon>
    </lineage>
</organism>
<proteinExistence type="predicted"/>
<name>A0ABU0MS69_9PROT</name>
<dbReference type="PANTHER" id="PTHR30154">
    <property type="entry name" value="LEUCINE-RESPONSIVE REGULATORY PROTEIN"/>
    <property type="match status" value="1"/>
</dbReference>
<evidence type="ECO:0000313" key="6">
    <source>
        <dbReference type="Proteomes" id="UP001244552"/>
    </source>
</evidence>
<dbReference type="Pfam" id="PF01037">
    <property type="entry name" value="AsnC_trans_reg"/>
    <property type="match status" value="1"/>
</dbReference>
<dbReference type="PRINTS" id="PR00033">
    <property type="entry name" value="HTHASNC"/>
</dbReference>
<dbReference type="PANTHER" id="PTHR30154:SF34">
    <property type="entry name" value="TRANSCRIPTIONAL REGULATOR AZLB"/>
    <property type="match status" value="1"/>
</dbReference>
<dbReference type="InterPro" id="IPR011008">
    <property type="entry name" value="Dimeric_a/b-barrel"/>
</dbReference>
<dbReference type="CDD" id="cd00090">
    <property type="entry name" value="HTH_ARSR"/>
    <property type="match status" value="1"/>
</dbReference>
<dbReference type="Gene3D" id="3.30.70.920">
    <property type="match status" value="1"/>
</dbReference>
<evidence type="ECO:0000256" key="1">
    <source>
        <dbReference type="ARBA" id="ARBA00023015"/>
    </source>
</evidence>
<evidence type="ECO:0000259" key="4">
    <source>
        <dbReference type="PROSITE" id="PS50956"/>
    </source>
</evidence>
<comment type="caution">
    <text evidence="5">The sequence shown here is derived from an EMBL/GenBank/DDBJ whole genome shotgun (WGS) entry which is preliminary data.</text>
</comment>
<accession>A0ABU0MS69</accession>
<keyword evidence="6" id="KW-1185">Reference proteome</keyword>
<reference evidence="5 6" key="1">
    <citation type="submission" date="2023-07" db="EMBL/GenBank/DDBJ databases">
        <title>Genomic Encyclopedia of Type Strains, Phase IV (KMG-IV): sequencing the most valuable type-strain genomes for metagenomic binning, comparative biology and taxonomic classification.</title>
        <authorList>
            <person name="Goeker M."/>
        </authorList>
    </citation>
    <scope>NUCLEOTIDE SEQUENCE [LARGE SCALE GENOMIC DNA]</scope>
    <source>
        <strain evidence="5 6">DSM 19922</strain>
    </source>
</reference>
<dbReference type="GO" id="GO:0003677">
    <property type="term" value="F:DNA binding"/>
    <property type="evidence" value="ECO:0007669"/>
    <property type="project" value="UniProtKB-KW"/>
</dbReference>
<keyword evidence="3" id="KW-0804">Transcription</keyword>